<gene>
    <name evidence="5" type="primary">LOC115881260</name>
</gene>
<name>A0A6J2XSR9_SITOR</name>
<evidence type="ECO:0000313" key="5">
    <source>
        <dbReference type="RefSeq" id="XP_030754537.1"/>
    </source>
</evidence>
<feature type="domain" description="Endonuclease/exonuclease/phosphatase" evidence="3">
    <location>
        <begin position="73"/>
        <end position="215"/>
    </location>
</feature>
<dbReference type="AlphaFoldDB" id="A0A6J2XSR9"/>
<feature type="region of interest" description="Disordered" evidence="1">
    <location>
        <begin position="301"/>
        <end position="323"/>
    </location>
</feature>
<accession>A0A6J2XSR9</accession>
<dbReference type="RefSeq" id="XP_030754537.1">
    <property type="nucleotide sequence ID" value="XM_030898677.1"/>
</dbReference>
<dbReference type="CDD" id="cd01650">
    <property type="entry name" value="RT_nLTR_like"/>
    <property type="match status" value="1"/>
</dbReference>
<dbReference type="InParanoid" id="A0A6J2XSR9"/>
<protein>
    <submittedName>
        <fullName evidence="5">Uncharacterized protein LOC115881260</fullName>
    </submittedName>
</protein>
<dbReference type="PANTHER" id="PTHR19446">
    <property type="entry name" value="REVERSE TRANSCRIPTASES"/>
    <property type="match status" value="1"/>
</dbReference>
<dbReference type="InterPro" id="IPR000477">
    <property type="entry name" value="RT_dom"/>
</dbReference>
<dbReference type="InterPro" id="IPR036691">
    <property type="entry name" value="Endo/exonu/phosph_ase_sf"/>
</dbReference>
<evidence type="ECO:0000313" key="4">
    <source>
        <dbReference type="Proteomes" id="UP000504635"/>
    </source>
</evidence>
<dbReference type="OrthoDB" id="6759716at2759"/>
<dbReference type="KEGG" id="soy:115881260"/>
<dbReference type="Proteomes" id="UP000504635">
    <property type="component" value="Unplaced"/>
</dbReference>
<evidence type="ECO:0000259" key="2">
    <source>
        <dbReference type="Pfam" id="PF00078"/>
    </source>
</evidence>
<feature type="domain" description="Reverse transcriptase" evidence="2">
    <location>
        <begin position="487"/>
        <end position="589"/>
    </location>
</feature>
<evidence type="ECO:0000256" key="1">
    <source>
        <dbReference type="SAM" id="MobiDB-lite"/>
    </source>
</evidence>
<keyword evidence="4" id="KW-1185">Reference proteome</keyword>
<organism evidence="4 5">
    <name type="scientific">Sitophilus oryzae</name>
    <name type="common">Rice weevil</name>
    <name type="synonym">Curculio oryzae</name>
    <dbReference type="NCBI Taxonomy" id="7048"/>
    <lineage>
        <taxon>Eukaryota</taxon>
        <taxon>Metazoa</taxon>
        <taxon>Ecdysozoa</taxon>
        <taxon>Arthropoda</taxon>
        <taxon>Hexapoda</taxon>
        <taxon>Insecta</taxon>
        <taxon>Pterygota</taxon>
        <taxon>Neoptera</taxon>
        <taxon>Endopterygota</taxon>
        <taxon>Coleoptera</taxon>
        <taxon>Polyphaga</taxon>
        <taxon>Cucujiformia</taxon>
        <taxon>Curculionidae</taxon>
        <taxon>Dryophthorinae</taxon>
        <taxon>Sitophilus</taxon>
    </lineage>
</organism>
<proteinExistence type="predicted"/>
<dbReference type="GeneID" id="115881260"/>
<evidence type="ECO:0000259" key="3">
    <source>
        <dbReference type="Pfam" id="PF14529"/>
    </source>
</evidence>
<sequence>MGLGWAYCQKNDRWTKLILEWRPRQDALRNRGRPPTRWSDDLKRFRGDWTQVAQDREEWKDLREAYVQQYNLKVVQVYAPTTEHTDEEIQTFYDDLCTAISNNHTHFTVVCGDFNAKLGTKLDPSETALGNFGSPGRNDRGDTLLNFLLEKNLFQMNSFFQKKPHRRWTWKSPDGRTKNEIDYFITDKRYIFRDVTVLNKFAKSSEVHQADHRMVRATIIVNTNYERHKMIRKKQSKTWTHPRSIQEFGNHITQTLQHISPPNDFNILNDIIVEAITEAQKKCCPTNLKEEKISLETQRKMEQRRKLKSDEHASQGDLNKLNKEISREIRKDIRKHRNEKIIKTIEDNKSMKIMRRKLTNGKKEIVKLKDKNGNITSNREHLLQIVETLYETLYTNHSTLDSRKYLQGKVQNQGSEDVPEISVSEIYNALKNMKNNKAPGDDGVVTEAIKMGGTVLMTNIQRLFNICLENQNIPTKWNNSIIILSHKKGDIADLENYIPISLLNHLYKLYTRIITIRLEAKLDFYQPKEQAGFRSEFGTNDHLQCLKTLIEKTIEYNRPLALIFVDFKKAFDTVELPAILTALQECRIDLDIVT</sequence>
<dbReference type="InterPro" id="IPR005135">
    <property type="entry name" value="Endo/exonuclease/phosphatase"/>
</dbReference>
<reference evidence="5" key="1">
    <citation type="submission" date="2025-08" db="UniProtKB">
        <authorList>
            <consortium name="RefSeq"/>
        </authorList>
    </citation>
    <scope>IDENTIFICATION</scope>
    <source>
        <tissue evidence="5">Gonads</tissue>
    </source>
</reference>
<dbReference type="SUPFAM" id="SSF56219">
    <property type="entry name" value="DNase I-like"/>
    <property type="match status" value="1"/>
</dbReference>
<dbReference type="GO" id="GO:0003824">
    <property type="term" value="F:catalytic activity"/>
    <property type="evidence" value="ECO:0007669"/>
    <property type="project" value="InterPro"/>
</dbReference>
<dbReference type="Pfam" id="PF14529">
    <property type="entry name" value="Exo_endo_phos_2"/>
    <property type="match status" value="1"/>
</dbReference>
<dbReference type="Pfam" id="PF00078">
    <property type="entry name" value="RVT_1"/>
    <property type="match status" value="1"/>
</dbReference>
<feature type="compositionally biased region" description="Basic and acidic residues" evidence="1">
    <location>
        <begin position="308"/>
        <end position="323"/>
    </location>
</feature>
<dbReference type="Gene3D" id="3.60.10.10">
    <property type="entry name" value="Endonuclease/exonuclease/phosphatase"/>
    <property type="match status" value="1"/>
</dbReference>